<proteinExistence type="predicted"/>
<dbReference type="Proteomes" id="UP001199469">
    <property type="component" value="Unassembled WGS sequence"/>
</dbReference>
<keyword evidence="2" id="KW-0812">Transmembrane</keyword>
<evidence type="ECO:0000256" key="1">
    <source>
        <dbReference type="SAM" id="MobiDB-lite"/>
    </source>
</evidence>
<gene>
    <name evidence="3" type="ORF">LQ327_15520</name>
</gene>
<evidence type="ECO:0000256" key="2">
    <source>
        <dbReference type="SAM" id="Phobius"/>
    </source>
</evidence>
<comment type="caution">
    <text evidence="3">The sequence shown here is derived from an EMBL/GenBank/DDBJ whole genome shotgun (WGS) entry which is preliminary data.</text>
</comment>
<dbReference type="EMBL" id="JAJNDB010000003">
    <property type="protein sequence ID" value="MCD2194781.1"/>
    <property type="molecule type" value="Genomic_DNA"/>
</dbReference>
<organism evidence="3 4">
    <name type="scientific">Actinomycetospora endophytica</name>
    <dbReference type="NCBI Taxonomy" id="2291215"/>
    <lineage>
        <taxon>Bacteria</taxon>
        <taxon>Bacillati</taxon>
        <taxon>Actinomycetota</taxon>
        <taxon>Actinomycetes</taxon>
        <taxon>Pseudonocardiales</taxon>
        <taxon>Pseudonocardiaceae</taxon>
        <taxon>Actinomycetospora</taxon>
    </lineage>
</organism>
<keyword evidence="2" id="KW-0472">Membrane</keyword>
<accession>A0ABS8P962</accession>
<sequence length="313" mass="32327">MDAADERSTQIGRRRREEPGTPAAEEPAAPAAAEPGTAVPATATRLGARRSGGSPDEAAAPTADTRLGARQHRAPTTTAGGSAPTSLGERPRTADDDTEAPATLGTALGARRRAAPGDDPVPVGAGTSLGARRQERDGDATAAPSSRPPQDDEVVRFGPGVPVRDPAAPSWSAGRGGAARARRRRRPWIGGLLTVGLLAAILAFLFLRQGDPMVVQSVHVDASLAPGTCDTVVDVVGTVATDGHGGTLRYQWQRSDGETTAVLSQTVPDKATTTQVHLQWSVSGRGRFPAQAILRVLEPTPMESAGGFTYSCS</sequence>
<protein>
    <recommendedName>
        <fullName evidence="5">Ig-like domain-containing protein</fullName>
    </recommendedName>
</protein>
<feature type="transmembrane region" description="Helical" evidence="2">
    <location>
        <begin position="188"/>
        <end position="207"/>
    </location>
</feature>
<name>A0ABS8P962_9PSEU</name>
<evidence type="ECO:0000313" key="3">
    <source>
        <dbReference type="EMBL" id="MCD2194781.1"/>
    </source>
</evidence>
<evidence type="ECO:0000313" key="4">
    <source>
        <dbReference type="Proteomes" id="UP001199469"/>
    </source>
</evidence>
<reference evidence="3 4" key="1">
    <citation type="submission" date="2021-11" db="EMBL/GenBank/DDBJ databases">
        <title>Draft genome sequence of Actinomycetospora sp. SF1 isolated from the rhizosphere soil.</title>
        <authorList>
            <person name="Duangmal K."/>
            <person name="Chantavorakit T."/>
        </authorList>
    </citation>
    <scope>NUCLEOTIDE SEQUENCE [LARGE SCALE GENOMIC DNA]</scope>
    <source>
        <strain evidence="3 4">TBRC 5722</strain>
    </source>
</reference>
<feature type="compositionally biased region" description="Low complexity" evidence="1">
    <location>
        <begin position="20"/>
        <end position="44"/>
    </location>
</feature>
<evidence type="ECO:0008006" key="5">
    <source>
        <dbReference type="Google" id="ProtNLM"/>
    </source>
</evidence>
<keyword evidence="4" id="KW-1185">Reference proteome</keyword>
<keyword evidence="2" id="KW-1133">Transmembrane helix</keyword>
<dbReference type="RefSeq" id="WP_230735195.1">
    <property type="nucleotide sequence ID" value="NZ_JAJNDB010000003.1"/>
</dbReference>
<feature type="compositionally biased region" description="Low complexity" evidence="1">
    <location>
        <begin position="74"/>
        <end position="86"/>
    </location>
</feature>
<feature type="region of interest" description="Disordered" evidence="1">
    <location>
        <begin position="1"/>
        <end position="154"/>
    </location>
</feature>